<dbReference type="InterPro" id="IPR009003">
    <property type="entry name" value="Peptidase_S1_PA"/>
</dbReference>
<dbReference type="SUPFAM" id="SSF50494">
    <property type="entry name" value="Trypsin-like serine proteases"/>
    <property type="match status" value="1"/>
</dbReference>
<name>A0A1N7SSV7_9BURK</name>
<dbReference type="AlphaFoldDB" id="A0A1N7SSV7"/>
<reference evidence="2" key="1">
    <citation type="submission" date="2016-12" db="EMBL/GenBank/DDBJ databases">
        <authorList>
            <person name="Moulin L."/>
        </authorList>
    </citation>
    <scope>NUCLEOTIDE SEQUENCE [LARGE SCALE GENOMIC DNA]</scope>
    <source>
        <strain evidence="2">STM 7183</strain>
    </source>
</reference>
<organism evidence="2 3">
    <name type="scientific">Paraburkholderia piptadeniae</name>
    <dbReference type="NCBI Taxonomy" id="1701573"/>
    <lineage>
        <taxon>Bacteria</taxon>
        <taxon>Pseudomonadati</taxon>
        <taxon>Pseudomonadota</taxon>
        <taxon>Betaproteobacteria</taxon>
        <taxon>Burkholderiales</taxon>
        <taxon>Burkholderiaceae</taxon>
        <taxon>Paraburkholderia</taxon>
    </lineage>
</organism>
<evidence type="ECO:0008006" key="4">
    <source>
        <dbReference type="Google" id="ProtNLM"/>
    </source>
</evidence>
<gene>
    <name evidence="2" type="ORF">BN2476_840042</name>
</gene>
<feature type="region of interest" description="Disordered" evidence="1">
    <location>
        <begin position="369"/>
        <end position="390"/>
    </location>
</feature>
<protein>
    <recommendedName>
        <fullName evidence="4">S1/P1 Nuclease</fullName>
    </recommendedName>
</protein>
<dbReference type="GO" id="GO:0016788">
    <property type="term" value="F:hydrolase activity, acting on ester bonds"/>
    <property type="evidence" value="ECO:0007669"/>
    <property type="project" value="InterPro"/>
</dbReference>
<dbReference type="EMBL" id="CYGY02000084">
    <property type="protein sequence ID" value="SIT50565.1"/>
    <property type="molecule type" value="Genomic_DNA"/>
</dbReference>
<dbReference type="Proteomes" id="UP000195569">
    <property type="component" value="Unassembled WGS sequence"/>
</dbReference>
<evidence type="ECO:0000313" key="2">
    <source>
        <dbReference type="EMBL" id="SIT50565.1"/>
    </source>
</evidence>
<dbReference type="InterPro" id="IPR008947">
    <property type="entry name" value="PLipase_C/P1_nuclease_dom_sf"/>
</dbReference>
<sequence length="796" mass="86417">MPCEARHRIVLAACLQRPVEAAGERRGESMNPLSTQHNFQSLSLKDLLEARDLYHWHLSNKANVVGTAVGLYLIRTDEPWPDQHADPKGHDSRNGKAKGIRTFDNSEVRPYSWPAVIVLVRDWIDATEFGHGKVDPDHMVPRTLYMPDGRAVPVCVVAVEPTEPTTGAPADARWPSTYIGGGCPLIADAQGVERTASVGCLVTDGHTVYALTNRHVCGEPGSAVKALLRGAVSEVGIASDRQLTREPFTDVFPGFAGNRSFMTLDIGLVEVHDANDWSSQPFGIEGTIGNIVDLNELSLNLQLIDQLVTAFGSASGALDGTIKALFYRHKSLAGYDYVSQFLIAPANGSRQTQPGDSGTLWYLVSPENAEDEKGTRNGSARNGKKRNAVKSARRLHPLAIEWGGQALASDGERRLNYALATGLSTACQLLDVDLVRAHNVGANPFWGQTGHYSIATAAIESVKRGPLHDFLDANVERISFRPNELTPEQIREKLARGDFVELADVPDLVWKKTPDRVPGGRDYAQNAGPEHPNHYADIDQPNADGKTLRDVTLDNIANMSVAVWSKWYADEGEKDARDEGLLPFRVWQIFDEMVAQLKARNDTKFLCAAGVLAHYVGDACQPLHGSYHSDGYKDAPGATAKKWPGKGVHSTYEDKMVDRHSSDLLPQIGPQAKAFEGRIPAIKTGRDAAFATVTLMSEAARILPPSTLIDEYIRLGGGSSARVVDGLWAAFGEDTAKLMGAGARFLAAMWEAAYAVADTSLPAGAREIDEQALAHVYQDKTFVPSLTLDKIGSVIG</sequence>
<proteinExistence type="predicted"/>
<keyword evidence="3" id="KW-1185">Reference proteome</keyword>
<dbReference type="SUPFAM" id="SSF48537">
    <property type="entry name" value="Phospholipase C/P1 nuclease"/>
    <property type="match status" value="1"/>
</dbReference>
<accession>A0A1N7SSV7</accession>
<feature type="region of interest" description="Disordered" evidence="1">
    <location>
        <begin position="519"/>
        <end position="542"/>
    </location>
</feature>
<evidence type="ECO:0000256" key="1">
    <source>
        <dbReference type="SAM" id="MobiDB-lite"/>
    </source>
</evidence>
<evidence type="ECO:0000313" key="3">
    <source>
        <dbReference type="Proteomes" id="UP000195569"/>
    </source>
</evidence>
<dbReference type="Gene3D" id="1.10.575.10">
    <property type="entry name" value="P1 Nuclease"/>
    <property type="match status" value="1"/>
</dbReference>
<comment type="caution">
    <text evidence="2">The sequence shown here is derived from an EMBL/GenBank/DDBJ whole genome shotgun (WGS) entry which is preliminary data.</text>
</comment>